<dbReference type="Pfam" id="PF15878">
    <property type="entry name" value="Frey"/>
    <property type="match status" value="1"/>
</dbReference>
<evidence type="ECO:0000313" key="3">
    <source>
        <dbReference type="RefSeq" id="XP_025063724.1"/>
    </source>
</evidence>
<dbReference type="GO" id="GO:0005789">
    <property type="term" value="C:endoplasmic reticulum membrane"/>
    <property type="evidence" value="ECO:0007669"/>
    <property type="project" value="TreeGrafter"/>
</dbReference>
<dbReference type="InParanoid" id="A0A3Q0GVC8"/>
<keyword evidence="1" id="KW-0812">Transmembrane</keyword>
<feature type="transmembrane region" description="Helical" evidence="1">
    <location>
        <begin position="27"/>
        <end position="44"/>
    </location>
</feature>
<name>A0A3Q0GVC8_ALLSI</name>
<keyword evidence="1" id="KW-0472">Membrane</keyword>
<protein>
    <submittedName>
        <fullName evidence="3">Uncharacterized protein C11orf94 homolog</fullName>
    </submittedName>
</protein>
<dbReference type="GO" id="GO:0007342">
    <property type="term" value="P:fusion of sperm to egg plasma membrane involved in single fertilization"/>
    <property type="evidence" value="ECO:0007669"/>
    <property type="project" value="TreeGrafter"/>
</dbReference>
<evidence type="ECO:0000256" key="1">
    <source>
        <dbReference type="SAM" id="Phobius"/>
    </source>
</evidence>
<dbReference type="PANTHER" id="PTHR37872">
    <property type="entry name" value="SIMILAR TO RIKEN CDNA 1700029I15"/>
    <property type="match status" value="1"/>
</dbReference>
<dbReference type="KEGG" id="asn:112550816"/>
<keyword evidence="1" id="KW-1133">Transmembrane helix</keyword>
<sequence length="116" mass="12926">MSGEAVSSLVLHGLASAGLDCMEDMNLYLLLLFLLLAAVLPVPVPQRPSQSIAEDFSAPLELPQQHFGLVDDYGIKPKRLQFLTQETRAQLKGLYQACKSKRDEPDMNEYNYDANL</sequence>
<keyword evidence="2" id="KW-1185">Reference proteome</keyword>
<dbReference type="CTD" id="143678"/>
<dbReference type="InterPro" id="IPR031748">
    <property type="entry name" value="Frey"/>
</dbReference>
<dbReference type="AlphaFoldDB" id="A0A3Q0GVC8"/>
<accession>A0A3Q0GVC8</accession>
<dbReference type="RefSeq" id="XP_025063724.1">
    <property type="nucleotide sequence ID" value="XM_025207939.1"/>
</dbReference>
<reference evidence="3" key="1">
    <citation type="submission" date="2025-08" db="UniProtKB">
        <authorList>
            <consortium name="RefSeq"/>
        </authorList>
    </citation>
    <scope>IDENTIFICATION</scope>
</reference>
<dbReference type="GO" id="GO:0035036">
    <property type="term" value="P:sperm-egg recognition"/>
    <property type="evidence" value="ECO:0007669"/>
    <property type="project" value="TreeGrafter"/>
</dbReference>
<proteinExistence type="predicted"/>
<gene>
    <name evidence="3" type="primary">CUNH11orf94</name>
</gene>
<evidence type="ECO:0000313" key="2">
    <source>
        <dbReference type="Proteomes" id="UP000189705"/>
    </source>
</evidence>
<dbReference type="PANTHER" id="PTHR37872:SF1">
    <property type="entry name" value="PROTEIN FREY 1"/>
    <property type="match status" value="1"/>
</dbReference>
<dbReference type="Proteomes" id="UP000189705">
    <property type="component" value="Unplaced"/>
</dbReference>
<organism evidence="2 3">
    <name type="scientific">Alligator sinensis</name>
    <name type="common">Chinese alligator</name>
    <dbReference type="NCBI Taxonomy" id="38654"/>
    <lineage>
        <taxon>Eukaryota</taxon>
        <taxon>Metazoa</taxon>
        <taxon>Chordata</taxon>
        <taxon>Craniata</taxon>
        <taxon>Vertebrata</taxon>
        <taxon>Euteleostomi</taxon>
        <taxon>Archelosauria</taxon>
        <taxon>Archosauria</taxon>
        <taxon>Crocodylia</taxon>
        <taxon>Alligatoridae</taxon>
        <taxon>Alligatorinae</taxon>
        <taxon>Alligator</taxon>
    </lineage>
</organism>
<dbReference type="GeneID" id="112550816"/>